<feature type="active site" description="O-(3'-phospho-DNA)-tyrosine intermediate" evidence="9">
    <location>
        <position position="283"/>
    </location>
</feature>
<dbReference type="AlphaFoldDB" id="A0A9D1A0W1"/>
<dbReference type="GO" id="GO:0005737">
    <property type="term" value="C:cytoplasm"/>
    <property type="evidence" value="ECO:0007669"/>
    <property type="project" value="UniProtKB-SubCell"/>
</dbReference>
<comment type="caution">
    <text evidence="12">The sequence shown here is derived from an EMBL/GenBank/DDBJ whole genome shotgun (WGS) entry which is preliminary data.</text>
</comment>
<keyword evidence="5 9" id="KW-0229">DNA integration</keyword>
<keyword evidence="4 9" id="KW-0159">Chromosome partition</keyword>
<dbReference type="EMBL" id="DVGB01000089">
    <property type="protein sequence ID" value="HIR02034.1"/>
    <property type="molecule type" value="Genomic_DNA"/>
</dbReference>
<dbReference type="Gene3D" id="1.10.150.130">
    <property type="match status" value="1"/>
</dbReference>
<sequence>MALIEEFCASLRTERNFSAHTVRAYRGDLLDCARWAKRADVDLLHASHRALRGYLAELGRARYARTTVNRRLSSLKAWYRWLEQTGRADVDPASVLQGPKLAKRLPHRISAHDMAAILRVHGSRAHAGKPCDRTPEEYRDQALLEFWYACGARISESAGLLEKDVDFAQGQARLFGKGGKERIVPLHPFALESMRAYHDFARPKLTAEKDCPYFFVSAHGKRYNPDVMRRMFKATLAAAGVDPQYTPHDMRHTFASDMLEGGADLRTVQELLGHASLSTTQIYTHVSIDRLADVHRRAHPRG</sequence>
<dbReference type="InterPro" id="IPR010998">
    <property type="entry name" value="Integrase_recombinase_N"/>
</dbReference>
<feature type="active site" evidence="9">
    <location>
        <position position="153"/>
    </location>
</feature>
<dbReference type="SUPFAM" id="SSF56349">
    <property type="entry name" value="DNA breaking-rejoining enzymes"/>
    <property type="match status" value="1"/>
</dbReference>
<evidence type="ECO:0000256" key="2">
    <source>
        <dbReference type="ARBA" id="ARBA00022490"/>
    </source>
</evidence>
<feature type="active site" evidence="9">
    <location>
        <position position="251"/>
    </location>
</feature>
<dbReference type="GO" id="GO:0007059">
    <property type="term" value="P:chromosome segregation"/>
    <property type="evidence" value="ECO:0007669"/>
    <property type="project" value="UniProtKB-UniRule"/>
</dbReference>
<dbReference type="PROSITE" id="PS51898">
    <property type="entry name" value="TYR_RECOMBINASE"/>
    <property type="match status" value="1"/>
</dbReference>
<evidence type="ECO:0000256" key="9">
    <source>
        <dbReference type="HAMAP-Rule" id="MF_01808"/>
    </source>
</evidence>
<protein>
    <recommendedName>
        <fullName evidence="9">Tyrosine recombinase XerC</fullName>
    </recommendedName>
</protein>
<comment type="subcellular location">
    <subcellularLocation>
        <location evidence="1 9">Cytoplasm</location>
    </subcellularLocation>
</comment>
<evidence type="ECO:0000313" key="13">
    <source>
        <dbReference type="Proteomes" id="UP000824261"/>
    </source>
</evidence>
<evidence type="ECO:0000313" key="12">
    <source>
        <dbReference type="EMBL" id="HIR02034.1"/>
    </source>
</evidence>
<dbReference type="Pfam" id="PF00589">
    <property type="entry name" value="Phage_integrase"/>
    <property type="match status" value="1"/>
</dbReference>
<dbReference type="InterPro" id="IPR050090">
    <property type="entry name" value="Tyrosine_recombinase_XerCD"/>
</dbReference>
<evidence type="ECO:0000256" key="4">
    <source>
        <dbReference type="ARBA" id="ARBA00022829"/>
    </source>
</evidence>
<keyword evidence="3 9" id="KW-0132">Cell division</keyword>
<keyword evidence="2 9" id="KW-0963">Cytoplasm</keyword>
<dbReference type="GO" id="GO:0006313">
    <property type="term" value="P:DNA transposition"/>
    <property type="evidence" value="ECO:0007669"/>
    <property type="project" value="UniProtKB-UniRule"/>
</dbReference>
<comment type="function">
    <text evidence="9">Site-specific tyrosine recombinase, which acts by catalyzing the cutting and rejoining of the recombining DNA molecules. The XerC-XerD complex is essential to convert dimers of the bacterial chromosome into monomers to permit their segregation at cell division. It also contributes to the segregational stability of plasmids.</text>
</comment>
<evidence type="ECO:0000256" key="5">
    <source>
        <dbReference type="ARBA" id="ARBA00022908"/>
    </source>
</evidence>
<keyword evidence="7 9" id="KW-0233">DNA recombination</keyword>
<evidence type="ECO:0000259" key="10">
    <source>
        <dbReference type="PROSITE" id="PS51898"/>
    </source>
</evidence>
<dbReference type="InterPro" id="IPR011010">
    <property type="entry name" value="DNA_brk_join_enz"/>
</dbReference>
<evidence type="ECO:0000256" key="7">
    <source>
        <dbReference type="ARBA" id="ARBA00023172"/>
    </source>
</evidence>
<dbReference type="Pfam" id="PF02899">
    <property type="entry name" value="Phage_int_SAM_1"/>
    <property type="match status" value="1"/>
</dbReference>
<organism evidence="12 13">
    <name type="scientific">Candidatus Aveggerthella stercoripullorum</name>
    <dbReference type="NCBI Taxonomy" id="2840688"/>
    <lineage>
        <taxon>Bacteria</taxon>
        <taxon>Bacillati</taxon>
        <taxon>Actinomycetota</taxon>
        <taxon>Coriobacteriia</taxon>
        <taxon>Eggerthellales</taxon>
        <taxon>Eggerthellaceae</taxon>
        <taxon>Eggerthellaceae incertae sedis</taxon>
        <taxon>Candidatus Aveggerthella</taxon>
    </lineage>
</organism>
<feature type="domain" description="Tyr recombinase" evidence="10">
    <location>
        <begin position="104"/>
        <end position="296"/>
    </location>
</feature>
<feature type="active site" evidence="9">
    <location>
        <position position="177"/>
    </location>
</feature>
<dbReference type="InterPro" id="IPR023009">
    <property type="entry name" value="Tyrosine_recombinase_XerC/XerD"/>
</dbReference>
<dbReference type="Gene3D" id="1.10.443.10">
    <property type="entry name" value="Intergrase catalytic core"/>
    <property type="match status" value="1"/>
</dbReference>
<proteinExistence type="inferred from homology"/>
<reference evidence="12" key="2">
    <citation type="journal article" date="2021" name="PeerJ">
        <title>Extensive microbial diversity within the chicken gut microbiome revealed by metagenomics and culture.</title>
        <authorList>
            <person name="Gilroy R."/>
            <person name="Ravi A."/>
            <person name="Getino M."/>
            <person name="Pursley I."/>
            <person name="Horton D.L."/>
            <person name="Alikhan N.F."/>
            <person name="Baker D."/>
            <person name="Gharbi K."/>
            <person name="Hall N."/>
            <person name="Watson M."/>
            <person name="Adriaenssens E.M."/>
            <person name="Foster-Nyarko E."/>
            <person name="Jarju S."/>
            <person name="Secka A."/>
            <person name="Antonio M."/>
            <person name="Oren A."/>
            <person name="Chaudhuri R.R."/>
            <person name="La Ragione R."/>
            <person name="Hildebrand F."/>
            <person name="Pallen M.J."/>
        </authorList>
    </citation>
    <scope>NUCLEOTIDE SEQUENCE</scope>
    <source>
        <strain evidence="12">ChiGjej1B1-2707</strain>
    </source>
</reference>
<keyword evidence="6 9" id="KW-0238">DNA-binding</keyword>
<keyword evidence="8 9" id="KW-0131">Cell cycle</keyword>
<reference evidence="12" key="1">
    <citation type="submission" date="2020-10" db="EMBL/GenBank/DDBJ databases">
        <authorList>
            <person name="Gilroy R."/>
        </authorList>
    </citation>
    <scope>NUCLEOTIDE SEQUENCE</scope>
    <source>
        <strain evidence="12">ChiGjej1B1-2707</strain>
    </source>
</reference>
<dbReference type="CDD" id="cd00798">
    <property type="entry name" value="INT_XerDC_C"/>
    <property type="match status" value="1"/>
</dbReference>
<dbReference type="PANTHER" id="PTHR30349:SF77">
    <property type="entry name" value="TYROSINE RECOMBINASE XERC"/>
    <property type="match status" value="1"/>
</dbReference>
<dbReference type="InterPro" id="IPR013762">
    <property type="entry name" value="Integrase-like_cat_sf"/>
</dbReference>
<dbReference type="InterPro" id="IPR044068">
    <property type="entry name" value="CB"/>
</dbReference>
<dbReference type="InterPro" id="IPR002104">
    <property type="entry name" value="Integrase_catalytic"/>
</dbReference>
<evidence type="ECO:0000256" key="6">
    <source>
        <dbReference type="ARBA" id="ARBA00023125"/>
    </source>
</evidence>
<feature type="domain" description="Core-binding (CB)" evidence="11">
    <location>
        <begin position="1"/>
        <end position="83"/>
    </location>
</feature>
<feature type="active site" evidence="9">
    <location>
        <position position="248"/>
    </location>
</feature>
<dbReference type="Proteomes" id="UP000824261">
    <property type="component" value="Unassembled WGS sequence"/>
</dbReference>
<dbReference type="InterPro" id="IPR004107">
    <property type="entry name" value="Integrase_SAM-like_N"/>
</dbReference>
<feature type="active site" evidence="9">
    <location>
        <position position="274"/>
    </location>
</feature>
<dbReference type="GO" id="GO:0009037">
    <property type="term" value="F:tyrosine-based site-specific recombinase activity"/>
    <property type="evidence" value="ECO:0007669"/>
    <property type="project" value="UniProtKB-UniRule"/>
</dbReference>
<accession>A0A9D1A0W1</accession>
<comment type="similarity">
    <text evidence="9">Belongs to the 'phage' integrase family. XerC subfamily.</text>
</comment>
<name>A0A9D1A0W1_9ACTN</name>
<dbReference type="PANTHER" id="PTHR30349">
    <property type="entry name" value="PHAGE INTEGRASE-RELATED"/>
    <property type="match status" value="1"/>
</dbReference>
<evidence type="ECO:0000256" key="1">
    <source>
        <dbReference type="ARBA" id="ARBA00004496"/>
    </source>
</evidence>
<gene>
    <name evidence="9" type="primary">xerC</name>
    <name evidence="12" type="ORF">IAA69_07230</name>
</gene>
<dbReference type="GO" id="GO:0051301">
    <property type="term" value="P:cell division"/>
    <property type="evidence" value="ECO:0007669"/>
    <property type="project" value="UniProtKB-KW"/>
</dbReference>
<evidence type="ECO:0000256" key="3">
    <source>
        <dbReference type="ARBA" id="ARBA00022618"/>
    </source>
</evidence>
<evidence type="ECO:0000256" key="8">
    <source>
        <dbReference type="ARBA" id="ARBA00023306"/>
    </source>
</evidence>
<evidence type="ECO:0000259" key="11">
    <source>
        <dbReference type="PROSITE" id="PS51900"/>
    </source>
</evidence>
<comment type="subunit">
    <text evidence="9">Forms a cyclic heterotetrameric complex composed of two molecules of XerC and two molecules of XerD.</text>
</comment>
<dbReference type="PROSITE" id="PS51900">
    <property type="entry name" value="CB"/>
    <property type="match status" value="1"/>
</dbReference>
<dbReference type="HAMAP" id="MF_01808">
    <property type="entry name" value="Recomb_XerC_XerD"/>
    <property type="match status" value="1"/>
</dbReference>
<dbReference type="NCBIfam" id="NF001399">
    <property type="entry name" value="PRK00283.1"/>
    <property type="match status" value="1"/>
</dbReference>
<dbReference type="GO" id="GO:0003677">
    <property type="term" value="F:DNA binding"/>
    <property type="evidence" value="ECO:0007669"/>
    <property type="project" value="UniProtKB-UniRule"/>
</dbReference>